<dbReference type="Gene3D" id="3.30.450.40">
    <property type="match status" value="1"/>
</dbReference>
<dbReference type="Pfam" id="PF07568">
    <property type="entry name" value="HisKA_2"/>
    <property type="match status" value="1"/>
</dbReference>
<dbReference type="SUPFAM" id="SSF55874">
    <property type="entry name" value="ATPase domain of HSP90 chaperone/DNA topoisomerase II/histidine kinase"/>
    <property type="match status" value="1"/>
</dbReference>
<dbReference type="Proteomes" id="UP000464495">
    <property type="component" value="Chromosome"/>
</dbReference>
<dbReference type="InterPro" id="IPR029016">
    <property type="entry name" value="GAF-like_dom_sf"/>
</dbReference>
<protein>
    <submittedName>
        <fullName evidence="3">GAF domain-containing protein</fullName>
    </submittedName>
</protein>
<proteinExistence type="predicted"/>
<feature type="domain" description="GAF" evidence="1">
    <location>
        <begin position="25"/>
        <end position="156"/>
    </location>
</feature>
<organism evidence="3 4">
    <name type="scientific">Algicella marina</name>
    <dbReference type="NCBI Taxonomy" id="2683284"/>
    <lineage>
        <taxon>Bacteria</taxon>
        <taxon>Pseudomonadati</taxon>
        <taxon>Pseudomonadota</taxon>
        <taxon>Alphaproteobacteria</taxon>
        <taxon>Rhodobacterales</taxon>
        <taxon>Paracoccaceae</taxon>
        <taxon>Algicella</taxon>
    </lineage>
</organism>
<accession>A0A6P1SSV4</accession>
<dbReference type="InterPro" id="IPR011495">
    <property type="entry name" value="Sig_transdc_His_kin_sub2_dim/P"/>
</dbReference>
<dbReference type="Pfam" id="PF01590">
    <property type="entry name" value="GAF"/>
    <property type="match status" value="1"/>
</dbReference>
<dbReference type="SUPFAM" id="SSF55781">
    <property type="entry name" value="GAF domain-like"/>
    <property type="match status" value="1"/>
</dbReference>
<dbReference type="InterPro" id="IPR036890">
    <property type="entry name" value="HATPase_C_sf"/>
</dbReference>
<evidence type="ECO:0000313" key="3">
    <source>
        <dbReference type="EMBL" id="QHQ33754.1"/>
    </source>
</evidence>
<evidence type="ECO:0000313" key="4">
    <source>
        <dbReference type="Proteomes" id="UP000464495"/>
    </source>
</evidence>
<dbReference type="EMBL" id="CP046620">
    <property type="protein sequence ID" value="QHQ33754.1"/>
    <property type="molecule type" value="Genomic_DNA"/>
</dbReference>
<name>A0A6P1SSV4_9RHOB</name>
<sequence length="404" mass="44516">MKAKQHADHRERLSALYSYEVLDTDPEDEFDDIVKLAAAHCGVPIALISFVEEERQWFKAETGLGICETPIENSICAHALLEDDFLEIEDTLADERTVANSLCTPENGLRFYAGCLLRSADGLPLGTLCVLDYKPRRLTPLQRDTMRVLARQVMSQLEMRKALTAADILRKEVDHRVKNSLQSLSSFARLQSRAYKSREAKTALSTVLARIDAMTRLHEQLYMNDDHMHVDLGSYIRTICDQLADMAPRGVTLEIATESASVNSQQAAAVGTFLNEFVTNSFKHGFPGQRPGRVKVHLARQPEGTLRLVCSDNGVGMSEGATDNKAGLGMKIAEIISLELDCEHDLRSSDDGVVSTLVFRPSRLDNAAANAARPNGHTTNLEIKIEPTAAIRKLAASEAVGEAR</sequence>
<dbReference type="PANTHER" id="PTHR43102:SF2">
    <property type="entry name" value="GAF DOMAIN-CONTAINING PROTEIN"/>
    <property type="match status" value="1"/>
</dbReference>
<dbReference type="KEGG" id="amaq:GO499_00445"/>
<dbReference type="PANTHER" id="PTHR43102">
    <property type="entry name" value="SLR1143 PROTEIN"/>
    <property type="match status" value="1"/>
</dbReference>
<dbReference type="RefSeq" id="WP_161860330.1">
    <property type="nucleotide sequence ID" value="NZ_CP046620.1"/>
</dbReference>
<feature type="domain" description="Signal transduction histidine kinase subgroup 2 dimerisation and phosphoacceptor" evidence="2">
    <location>
        <begin position="172"/>
        <end position="245"/>
    </location>
</feature>
<dbReference type="Gene3D" id="3.30.565.10">
    <property type="entry name" value="Histidine kinase-like ATPase, C-terminal domain"/>
    <property type="match status" value="1"/>
</dbReference>
<evidence type="ECO:0000259" key="2">
    <source>
        <dbReference type="Pfam" id="PF07568"/>
    </source>
</evidence>
<gene>
    <name evidence="3" type="ORF">GO499_00445</name>
</gene>
<evidence type="ECO:0000259" key="1">
    <source>
        <dbReference type="Pfam" id="PF01590"/>
    </source>
</evidence>
<dbReference type="AlphaFoldDB" id="A0A6P1SSV4"/>
<reference evidence="3 4" key="1">
    <citation type="submission" date="2019-12" db="EMBL/GenBank/DDBJ databases">
        <title>Complete genome sequence of Algicella marina strain 9Alg 56(T) isolated from the red alga Tichocarpus crinitus.</title>
        <authorList>
            <person name="Kim S.-G."/>
            <person name="Nedashkovskaya O.I."/>
        </authorList>
    </citation>
    <scope>NUCLEOTIDE SEQUENCE [LARGE SCALE GENOMIC DNA]</scope>
    <source>
        <strain evidence="3 4">9Alg 56</strain>
    </source>
</reference>
<keyword evidence="4" id="KW-1185">Reference proteome</keyword>
<dbReference type="InterPro" id="IPR003018">
    <property type="entry name" value="GAF"/>
</dbReference>